<feature type="compositionally biased region" description="Basic and acidic residues" evidence="1">
    <location>
        <begin position="133"/>
        <end position="144"/>
    </location>
</feature>
<reference evidence="2 3" key="1">
    <citation type="submission" date="2024-04" db="EMBL/GenBank/DDBJ databases">
        <title>Phyllosticta paracitricarpa is synonymous to the EU quarantine fungus P. citricarpa based on phylogenomic analyses.</title>
        <authorList>
            <consortium name="Lawrence Berkeley National Laboratory"/>
            <person name="Van Ingen-Buijs V.A."/>
            <person name="Van Westerhoven A.C."/>
            <person name="Haridas S."/>
            <person name="Skiadas P."/>
            <person name="Martin F."/>
            <person name="Groenewald J.Z."/>
            <person name="Crous P.W."/>
            <person name="Seidl M.F."/>
        </authorList>
    </citation>
    <scope>NUCLEOTIDE SEQUENCE [LARGE SCALE GENOMIC DNA]</scope>
    <source>
        <strain evidence="2 3">CBS 123374</strain>
    </source>
</reference>
<dbReference type="PANTHER" id="PTHR40635">
    <property type="match status" value="1"/>
</dbReference>
<evidence type="ECO:0000256" key="1">
    <source>
        <dbReference type="SAM" id="MobiDB-lite"/>
    </source>
</evidence>
<evidence type="ECO:0000313" key="3">
    <source>
        <dbReference type="Proteomes" id="UP001492380"/>
    </source>
</evidence>
<accession>A0ABR1YSZ6</accession>
<dbReference type="PANTHER" id="PTHR40635:SF1">
    <property type="match status" value="1"/>
</dbReference>
<organism evidence="2 3">
    <name type="scientific">Phyllosticta capitalensis</name>
    <dbReference type="NCBI Taxonomy" id="121624"/>
    <lineage>
        <taxon>Eukaryota</taxon>
        <taxon>Fungi</taxon>
        <taxon>Dikarya</taxon>
        <taxon>Ascomycota</taxon>
        <taxon>Pezizomycotina</taxon>
        <taxon>Dothideomycetes</taxon>
        <taxon>Dothideomycetes incertae sedis</taxon>
        <taxon>Botryosphaeriales</taxon>
        <taxon>Phyllostictaceae</taxon>
        <taxon>Phyllosticta</taxon>
    </lineage>
</organism>
<feature type="compositionally biased region" description="Low complexity" evidence="1">
    <location>
        <begin position="244"/>
        <end position="259"/>
    </location>
</feature>
<name>A0ABR1YSZ6_9PEZI</name>
<evidence type="ECO:0000313" key="2">
    <source>
        <dbReference type="EMBL" id="KAK8238112.1"/>
    </source>
</evidence>
<gene>
    <name evidence="2" type="ORF">HDK90DRAFT_509776</name>
</gene>
<dbReference type="EMBL" id="JBBWRZ010000004">
    <property type="protein sequence ID" value="KAK8238112.1"/>
    <property type="molecule type" value="Genomic_DNA"/>
</dbReference>
<proteinExistence type="predicted"/>
<sequence>MAPIRRYLRITRHSALEVRIYLDNPAHGDTWLLRQSDPALPRIIEAVRPLVLPKLWEEKERAKGRGKSKKGVKDVVAGDDFEVSIFLTDNSTPHSLLTKQKKFNEKPRLKSNSGKLTGWLTPGKTSENPVDLATEKPQETITVRDEDEDQPVSLSDIPEAPAVAGNGERPGSPDALFVNENSSDSDDGLQLSSRRRKRRQTEDDELGDESEDKKKLMLNTSYDGFSIYGRILCLVVKRKGAAAKTGRGATGSAAPAASSQQMMENWVSTQAAANIGDEEDGDD</sequence>
<comment type="caution">
    <text evidence="2">The sequence shown here is derived from an EMBL/GenBank/DDBJ whole genome shotgun (WGS) entry which is preliminary data.</text>
</comment>
<protein>
    <submittedName>
        <fullName evidence="2">Uncharacterized protein</fullName>
    </submittedName>
</protein>
<feature type="region of interest" description="Disordered" evidence="1">
    <location>
        <begin position="244"/>
        <end position="263"/>
    </location>
</feature>
<dbReference type="Proteomes" id="UP001492380">
    <property type="component" value="Unassembled WGS sequence"/>
</dbReference>
<feature type="region of interest" description="Disordered" evidence="1">
    <location>
        <begin position="98"/>
        <end position="212"/>
    </location>
</feature>
<keyword evidence="3" id="KW-1185">Reference proteome</keyword>